<dbReference type="EMBL" id="JAUKVY010000011">
    <property type="protein sequence ID" value="MDO1533943.1"/>
    <property type="molecule type" value="Genomic_DNA"/>
</dbReference>
<name>A0ABT8S657_9BURK</name>
<keyword evidence="2" id="KW-1185">Reference proteome</keyword>
<proteinExistence type="predicted"/>
<sequence>MVMVSYHKSIQELEDIKRRVIEDSSSGKIPVAPEGIFSSVEDAIWLTK</sequence>
<dbReference type="Proteomes" id="UP001169027">
    <property type="component" value="Unassembled WGS sequence"/>
</dbReference>
<reference evidence="1" key="1">
    <citation type="submission" date="2023-06" db="EMBL/GenBank/DDBJ databases">
        <authorList>
            <person name="Jiang Y."/>
            <person name="Liu Q."/>
        </authorList>
    </citation>
    <scope>NUCLEOTIDE SEQUENCE</scope>
    <source>
        <strain evidence="1">CGMCC 1.12090</strain>
    </source>
</reference>
<comment type="caution">
    <text evidence="1">The sequence shown here is derived from an EMBL/GenBank/DDBJ whole genome shotgun (WGS) entry which is preliminary data.</text>
</comment>
<organism evidence="1 2">
    <name type="scientific">Variovorax ginsengisoli</name>
    <dbReference type="NCBI Taxonomy" id="363844"/>
    <lineage>
        <taxon>Bacteria</taxon>
        <taxon>Pseudomonadati</taxon>
        <taxon>Pseudomonadota</taxon>
        <taxon>Betaproteobacteria</taxon>
        <taxon>Burkholderiales</taxon>
        <taxon>Comamonadaceae</taxon>
        <taxon>Variovorax</taxon>
    </lineage>
</organism>
<accession>A0ABT8S657</accession>
<protein>
    <submittedName>
        <fullName evidence="1">Uncharacterized protein</fullName>
    </submittedName>
</protein>
<dbReference type="RefSeq" id="WP_301811010.1">
    <property type="nucleotide sequence ID" value="NZ_JAUJZH010000011.1"/>
</dbReference>
<evidence type="ECO:0000313" key="2">
    <source>
        <dbReference type="Proteomes" id="UP001169027"/>
    </source>
</evidence>
<gene>
    <name evidence="1" type="ORF">Q2T77_16780</name>
</gene>
<evidence type="ECO:0000313" key="1">
    <source>
        <dbReference type="EMBL" id="MDO1533943.1"/>
    </source>
</evidence>